<dbReference type="CDD" id="cd02976">
    <property type="entry name" value="NrdH"/>
    <property type="match status" value="1"/>
</dbReference>
<gene>
    <name evidence="1" type="ORF">KDL28_17065</name>
</gene>
<sequence>MTGVEPRVTVYTRVGCHLCEVAAQAVERICGELGRTWRAVDVDADPALRAEYGDQVPVIMVDGREHGFWRVEEDRLRAALA</sequence>
<evidence type="ECO:0000313" key="2">
    <source>
        <dbReference type="Proteomes" id="UP001165283"/>
    </source>
</evidence>
<protein>
    <submittedName>
        <fullName evidence="1">Glutaredoxin family protein</fullName>
    </submittedName>
</protein>
<dbReference type="RefSeq" id="WP_252439820.1">
    <property type="nucleotide sequence ID" value="NZ_JAGSOV010000037.1"/>
</dbReference>
<dbReference type="Pfam" id="PF05768">
    <property type="entry name" value="Glrx-like"/>
    <property type="match status" value="1"/>
</dbReference>
<keyword evidence="2" id="KW-1185">Reference proteome</keyword>
<reference evidence="1" key="1">
    <citation type="submission" date="2021-04" db="EMBL/GenBank/DDBJ databases">
        <title>Pseudonocardia sp. nov., isolated from sandy soil of mangrove forest.</title>
        <authorList>
            <person name="Zan Z."/>
            <person name="Huang R."/>
            <person name="Liu W."/>
        </authorList>
    </citation>
    <scope>NUCLEOTIDE SEQUENCE</scope>
    <source>
        <strain evidence="1">S2-4</strain>
    </source>
</reference>
<evidence type="ECO:0000313" key="1">
    <source>
        <dbReference type="EMBL" id="MCO1656772.1"/>
    </source>
</evidence>
<proteinExistence type="predicted"/>
<dbReference type="SUPFAM" id="SSF52833">
    <property type="entry name" value="Thioredoxin-like"/>
    <property type="match status" value="1"/>
</dbReference>
<dbReference type="EMBL" id="JAGSOV010000037">
    <property type="protein sequence ID" value="MCO1656772.1"/>
    <property type="molecule type" value="Genomic_DNA"/>
</dbReference>
<dbReference type="InterPro" id="IPR036249">
    <property type="entry name" value="Thioredoxin-like_sf"/>
</dbReference>
<dbReference type="Proteomes" id="UP001165283">
    <property type="component" value="Unassembled WGS sequence"/>
</dbReference>
<comment type="caution">
    <text evidence="1">The sequence shown here is derived from an EMBL/GenBank/DDBJ whole genome shotgun (WGS) entry which is preliminary data.</text>
</comment>
<dbReference type="InterPro" id="IPR008554">
    <property type="entry name" value="Glutaredoxin-like"/>
</dbReference>
<organism evidence="1 2">
    <name type="scientific">Pseudonocardia humida</name>
    <dbReference type="NCBI Taxonomy" id="2800819"/>
    <lineage>
        <taxon>Bacteria</taxon>
        <taxon>Bacillati</taxon>
        <taxon>Actinomycetota</taxon>
        <taxon>Actinomycetes</taxon>
        <taxon>Pseudonocardiales</taxon>
        <taxon>Pseudonocardiaceae</taxon>
        <taxon>Pseudonocardia</taxon>
    </lineage>
</organism>
<name>A0ABT1A1A0_9PSEU</name>
<dbReference type="Gene3D" id="3.40.30.10">
    <property type="entry name" value="Glutaredoxin"/>
    <property type="match status" value="1"/>
</dbReference>
<accession>A0ABT1A1A0</accession>